<dbReference type="SUPFAM" id="SSF55729">
    <property type="entry name" value="Acyl-CoA N-acyltransferases (Nat)"/>
    <property type="match status" value="1"/>
</dbReference>
<evidence type="ECO:0000313" key="4">
    <source>
        <dbReference type="EMBL" id="MFC5862599.1"/>
    </source>
</evidence>
<sequence>MQLIPSTEKDYPAIIELANLAYRGAEGWNSERGYITGTRLTDDLLRQEFIRAPHAHLLVWRESPEASIIGTVWLEPKSENTWYLGLLTVLPNLQDQGIGRALLAASEQYAKAHGATRIRMTVVNVRHALLAWYLRRGYALTGEQEPFPSGDERFGKSLRDDLHFVILEKEI</sequence>
<dbReference type="Proteomes" id="UP001596091">
    <property type="component" value="Unassembled WGS sequence"/>
</dbReference>
<dbReference type="PROSITE" id="PS51186">
    <property type="entry name" value="GNAT"/>
    <property type="match status" value="1"/>
</dbReference>
<gene>
    <name evidence="4" type="ORF">ACFPT7_09880</name>
</gene>
<dbReference type="Pfam" id="PF00583">
    <property type="entry name" value="Acetyltransf_1"/>
    <property type="match status" value="1"/>
</dbReference>
<dbReference type="PANTHER" id="PTHR43877">
    <property type="entry name" value="AMINOALKYLPHOSPHONATE N-ACETYLTRANSFERASE-RELATED-RELATED"/>
    <property type="match status" value="1"/>
</dbReference>
<reference evidence="5" key="1">
    <citation type="journal article" date="2019" name="Int. J. Syst. Evol. Microbiol.">
        <title>The Global Catalogue of Microorganisms (GCM) 10K type strain sequencing project: providing services to taxonomists for standard genome sequencing and annotation.</title>
        <authorList>
            <consortium name="The Broad Institute Genomics Platform"/>
            <consortium name="The Broad Institute Genome Sequencing Center for Infectious Disease"/>
            <person name="Wu L."/>
            <person name="Ma J."/>
        </authorList>
    </citation>
    <scope>NUCLEOTIDE SEQUENCE [LARGE SCALE GENOMIC DNA]</scope>
    <source>
        <strain evidence="5">JCM 4087</strain>
    </source>
</reference>
<dbReference type="InterPro" id="IPR016181">
    <property type="entry name" value="Acyl_CoA_acyltransferase"/>
</dbReference>
<dbReference type="InterPro" id="IPR050832">
    <property type="entry name" value="Bact_Acetyltransf"/>
</dbReference>
<dbReference type="CDD" id="cd04301">
    <property type="entry name" value="NAT_SF"/>
    <property type="match status" value="1"/>
</dbReference>
<keyword evidence="5" id="KW-1185">Reference proteome</keyword>
<protein>
    <submittedName>
        <fullName evidence="4">GNAT family N-acetyltransferase</fullName>
        <ecNumber evidence="4">2.3.-.-</ecNumber>
    </submittedName>
</protein>
<name>A0ABW1EF30_9BACT</name>
<organism evidence="4 5">
    <name type="scientific">Acidicapsa dinghuensis</name>
    <dbReference type="NCBI Taxonomy" id="2218256"/>
    <lineage>
        <taxon>Bacteria</taxon>
        <taxon>Pseudomonadati</taxon>
        <taxon>Acidobacteriota</taxon>
        <taxon>Terriglobia</taxon>
        <taxon>Terriglobales</taxon>
        <taxon>Acidobacteriaceae</taxon>
        <taxon>Acidicapsa</taxon>
    </lineage>
</organism>
<evidence type="ECO:0000256" key="2">
    <source>
        <dbReference type="ARBA" id="ARBA00023315"/>
    </source>
</evidence>
<proteinExistence type="predicted"/>
<dbReference type="PANTHER" id="PTHR43877:SF2">
    <property type="entry name" value="AMINOALKYLPHOSPHONATE N-ACETYLTRANSFERASE-RELATED"/>
    <property type="match status" value="1"/>
</dbReference>
<comment type="caution">
    <text evidence="4">The sequence shown here is derived from an EMBL/GenBank/DDBJ whole genome shotgun (WGS) entry which is preliminary data.</text>
</comment>
<keyword evidence="1 4" id="KW-0808">Transferase</keyword>
<dbReference type="RefSeq" id="WP_263336168.1">
    <property type="nucleotide sequence ID" value="NZ_JAGSYH010000003.1"/>
</dbReference>
<feature type="domain" description="N-acetyltransferase" evidence="3">
    <location>
        <begin position="1"/>
        <end position="171"/>
    </location>
</feature>
<keyword evidence="2 4" id="KW-0012">Acyltransferase</keyword>
<evidence type="ECO:0000256" key="1">
    <source>
        <dbReference type="ARBA" id="ARBA00022679"/>
    </source>
</evidence>
<dbReference type="EC" id="2.3.-.-" evidence="4"/>
<dbReference type="GO" id="GO:0016746">
    <property type="term" value="F:acyltransferase activity"/>
    <property type="evidence" value="ECO:0007669"/>
    <property type="project" value="UniProtKB-KW"/>
</dbReference>
<dbReference type="InterPro" id="IPR000182">
    <property type="entry name" value="GNAT_dom"/>
</dbReference>
<dbReference type="Gene3D" id="3.40.630.30">
    <property type="match status" value="1"/>
</dbReference>
<evidence type="ECO:0000313" key="5">
    <source>
        <dbReference type="Proteomes" id="UP001596091"/>
    </source>
</evidence>
<evidence type="ECO:0000259" key="3">
    <source>
        <dbReference type="PROSITE" id="PS51186"/>
    </source>
</evidence>
<accession>A0ABW1EF30</accession>
<dbReference type="EMBL" id="JBHSPH010000002">
    <property type="protein sequence ID" value="MFC5862599.1"/>
    <property type="molecule type" value="Genomic_DNA"/>
</dbReference>